<dbReference type="GO" id="GO:0004022">
    <property type="term" value="F:alcohol dehydrogenase (NAD+) activity"/>
    <property type="evidence" value="ECO:0007669"/>
    <property type="project" value="UniProtKB-ARBA"/>
</dbReference>
<comment type="subcellular location">
    <subcellularLocation>
        <location evidence="2">Cytoplasm</location>
    </subcellularLocation>
</comment>
<evidence type="ECO:0000256" key="8">
    <source>
        <dbReference type="ARBA" id="ARBA00023027"/>
    </source>
</evidence>
<dbReference type="PROSITE" id="PS00059">
    <property type="entry name" value="ADH_ZINC"/>
    <property type="match status" value="1"/>
</dbReference>
<sequence length="357" mass="37918">MFAITAIDKMTNQTMKAAQWDPQQQKVVVKQIPIPSPAPHQILVKLASASLCHSDILAINQPNMTEPFTLGHEGAGYVSKLGANCTDKGFLEGDPVGFLYINGCCFECEGCMVHNNHCTNGKPVVSGFGGVTDFGCFQEYAAVDWQNVIRLPAQLDPKRSSAIFCAGITSFHAVDSCDLKPGQWFAAIGAGGLGQLAVQYAKAMGFQVIAIDINDGALETCREQGADVIFNSLSQTDFATEIKKITNGGVHATAVFSGAAAAYKSAPSIIRPGGVLMVIGISSSPLELSTFDLAIGTYVVKAESTSIPQRMGKAVDFTAKHGITPEIEVRSGLEDVDAMIREMQAGTSSKRMAVVFE</sequence>
<dbReference type="RefSeq" id="XP_026599753.1">
    <property type="nucleotide sequence ID" value="XM_026751405.1"/>
</dbReference>
<dbReference type="Pfam" id="PF08240">
    <property type="entry name" value="ADH_N"/>
    <property type="match status" value="1"/>
</dbReference>
<dbReference type="InterPro" id="IPR011032">
    <property type="entry name" value="GroES-like_sf"/>
</dbReference>
<keyword evidence="5 9" id="KW-0479">Metal-binding</keyword>
<keyword evidence="4" id="KW-0963">Cytoplasm</keyword>
<dbReference type="GeneID" id="38119759"/>
<evidence type="ECO:0000256" key="5">
    <source>
        <dbReference type="ARBA" id="ARBA00022723"/>
    </source>
</evidence>
<dbReference type="Proteomes" id="UP000256690">
    <property type="component" value="Unassembled WGS sequence"/>
</dbReference>
<dbReference type="SUPFAM" id="SSF51735">
    <property type="entry name" value="NAD(P)-binding Rossmann-fold domains"/>
    <property type="match status" value="1"/>
</dbReference>
<dbReference type="PANTHER" id="PTHR42940:SF8">
    <property type="entry name" value="VACUOLAR PROTEIN SORTING-ASSOCIATED PROTEIN 11"/>
    <property type="match status" value="1"/>
</dbReference>
<dbReference type="OrthoDB" id="1560166at2759"/>
<evidence type="ECO:0000256" key="1">
    <source>
        <dbReference type="ARBA" id="ARBA00001947"/>
    </source>
</evidence>
<dbReference type="SUPFAM" id="SSF50129">
    <property type="entry name" value="GroES-like"/>
    <property type="match status" value="1"/>
</dbReference>
<accession>A0A3D8QVF9</accession>
<dbReference type="PANTHER" id="PTHR42940">
    <property type="entry name" value="ALCOHOL DEHYDROGENASE 1-RELATED"/>
    <property type="match status" value="1"/>
</dbReference>
<dbReference type="EMBL" id="PVWQ01000013">
    <property type="protein sequence ID" value="RDW65650.1"/>
    <property type="molecule type" value="Genomic_DNA"/>
</dbReference>
<dbReference type="AlphaFoldDB" id="A0A3D8QVF9"/>
<dbReference type="Pfam" id="PF00107">
    <property type="entry name" value="ADH_zinc_N"/>
    <property type="match status" value="1"/>
</dbReference>
<comment type="caution">
    <text evidence="11">The sequence shown here is derived from an EMBL/GenBank/DDBJ whole genome shotgun (WGS) entry which is preliminary data.</text>
</comment>
<dbReference type="InterPro" id="IPR013154">
    <property type="entry name" value="ADH-like_N"/>
</dbReference>
<evidence type="ECO:0000256" key="6">
    <source>
        <dbReference type="ARBA" id="ARBA00022833"/>
    </source>
</evidence>
<dbReference type="InterPro" id="IPR002328">
    <property type="entry name" value="ADH_Zn_CS"/>
</dbReference>
<feature type="domain" description="Enoyl reductase (ER)" evidence="10">
    <location>
        <begin position="13"/>
        <end position="355"/>
    </location>
</feature>
<dbReference type="GO" id="GO:0005737">
    <property type="term" value="C:cytoplasm"/>
    <property type="evidence" value="ECO:0007669"/>
    <property type="project" value="UniProtKB-SubCell"/>
</dbReference>
<evidence type="ECO:0000256" key="9">
    <source>
        <dbReference type="RuleBase" id="RU361277"/>
    </source>
</evidence>
<dbReference type="Gene3D" id="3.90.180.10">
    <property type="entry name" value="Medium-chain alcohol dehydrogenases, catalytic domain"/>
    <property type="match status" value="1"/>
</dbReference>
<evidence type="ECO:0000256" key="4">
    <source>
        <dbReference type="ARBA" id="ARBA00022490"/>
    </source>
</evidence>
<name>A0A3D8QVF9_9EURO</name>
<dbReference type="SMART" id="SM00829">
    <property type="entry name" value="PKS_ER"/>
    <property type="match status" value="1"/>
</dbReference>
<dbReference type="Gene3D" id="3.40.50.720">
    <property type="entry name" value="NAD(P)-binding Rossmann-like Domain"/>
    <property type="match status" value="1"/>
</dbReference>
<reference evidence="11 12" key="1">
    <citation type="journal article" date="2018" name="IMA Fungus">
        <title>IMA Genome-F 9: Draft genome sequence of Annulohypoxylon stygium, Aspergillus mulundensis, Berkeleyomyces basicola (syn. Thielaviopsis basicola), Ceratocystis smalleyi, two Cercospora beticola strains, Coleophoma cylindrospora, Fusarium fracticaudum, Phialophora cf. hyalina, and Morchella septimelata.</title>
        <authorList>
            <person name="Wingfield B.D."/>
            <person name="Bills G.F."/>
            <person name="Dong Y."/>
            <person name="Huang W."/>
            <person name="Nel W.J."/>
            <person name="Swalarsk-Parry B.S."/>
            <person name="Vaghefi N."/>
            <person name="Wilken P.M."/>
            <person name="An Z."/>
            <person name="de Beer Z.W."/>
            <person name="De Vos L."/>
            <person name="Chen L."/>
            <person name="Duong T.A."/>
            <person name="Gao Y."/>
            <person name="Hammerbacher A."/>
            <person name="Kikkert J.R."/>
            <person name="Li Y."/>
            <person name="Li H."/>
            <person name="Li K."/>
            <person name="Li Q."/>
            <person name="Liu X."/>
            <person name="Ma X."/>
            <person name="Naidoo K."/>
            <person name="Pethybridge S.J."/>
            <person name="Sun J."/>
            <person name="Steenkamp E.T."/>
            <person name="van der Nest M.A."/>
            <person name="van Wyk S."/>
            <person name="Wingfield M.J."/>
            <person name="Xiong C."/>
            <person name="Yue Q."/>
            <person name="Zhang X."/>
        </authorList>
    </citation>
    <scope>NUCLEOTIDE SEQUENCE [LARGE SCALE GENOMIC DNA]</scope>
    <source>
        <strain evidence="11 12">DSM 5745</strain>
    </source>
</reference>
<dbReference type="STRING" id="1810919.A0A3D8QVF9"/>
<protein>
    <recommendedName>
        <fullName evidence="10">Enoyl reductase (ER) domain-containing protein</fullName>
    </recommendedName>
</protein>
<gene>
    <name evidence="11" type="ORF">DSM5745_09389</name>
</gene>
<keyword evidence="8" id="KW-0520">NAD</keyword>
<proteinExistence type="inferred from homology"/>
<dbReference type="InterPro" id="IPR020843">
    <property type="entry name" value="ER"/>
</dbReference>
<evidence type="ECO:0000256" key="7">
    <source>
        <dbReference type="ARBA" id="ARBA00023002"/>
    </source>
</evidence>
<organism evidence="11 12">
    <name type="scientific">Aspergillus mulundensis</name>
    <dbReference type="NCBI Taxonomy" id="1810919"/>
    <lineage>
        <taxon>Eukaryota</taxon>
        <taxon>Fungi</taxon>
        <taxon>Dikarya</taxon>
        <taxon>Ascomycota</taxon>
        <taxon>Pezizomycotina</taxon>
        <taxon>Eurotiomycetes</taxon>
        <taxon>Eurotiomycetidae</taxon>
        <taxon>Eurotiales</taxon>
        <taxon>Aspergillaceae</taxon>
        <taxon>Aspergillus</taxon>
        <taxon>Aspergillus subgen. Nidulantes</taxon>
    </lineage>
</organism>
<keyword evidence="12" id="KW-1185">Reference proteome</keyword>
<dbReference type="FunFam" id="3.40.50.720:FF:000039">
    <property type="entry name" value="Alcohol dehydrogenase AdhP"/>
    <property type="match status" value="1"/>
</dbReference>
<comment type="cofactor">
    <cofactor evidence="1 9">
        <name>Zn(2+)</name>
        <dbReference type="ChEBI" id="CHEBI:29105"/>
    </cofactor>
</comment>
<evidence type="ECO:0000256" key="3">
    <source>
        <dbReference type="ARBA" id="ARBA00008072"/>
    </source>
</evidence>
<evidence type="ECO:0000313" key="12">
    <source>
        <dbReference type="Proteomes" id="UP000256690"/>
    </source>
</evidence>
<evidence type="ECO:0000259" key="10">
    <source>
        <dbReference type="SMART" id="SM00829"/>
    </source>
</evidence>
<evidence type="ECO:0000313" key="11">
    <source>
        <dbReference type="EMBL" id="RDW65650.1"/>
    </source>
</evidence>
<dbReference type="InterPro" id="IPR013149">
    <property type="entry name" value="ADH-like_C"/>
</dbReference>
<keyword evidence="7" id="KW-0560">Oxidoreductase</keyword>
<keyword evidence="6 9" id="KW-0862">Zinc</keyword>
<evidence type="ECO:0000256" key="2">
    <source>
        <dbReference type="ARBA" id="ARBA00004496"/>
    </source>
</evidence>
<dbReference type="InterPro" id="IPR036291">
    <property type="entry name" value="NAD(P)-bd_dom_sf"/>
</dbReference>
<dbReference type="GO" id="GO:0008270">
    <property type="term" value="F:zinc ion binding"/>
    <property type="evidence" value="ECO:0007669"/>
    <property type="project" value="InterPro"/>
</dbReference>
<comment type="similarity">
    <text evidence="3 9">Belongs to the zinc-containing alcohol dehydrogenase family.</text>
</comment>